<sequence>LANPITPASDAGSPIRGILPAPRILNSPLIRTNIYPGLFSHLGRDANACMTHTSEV</sequence>
<organism evidence="1">
    <name type="scientific">Mesocestoides corti</name>
    <name type="common">Flatworm</name>
    <dbReference type="NCBI Taxonomy" id="53468"/>
    <lineage>
        <taxon>Eukaryota</taxon>
        <taxon>Metazoa</taxon>
        <taxon>Spiralia</taxon>
        <taxon>Lophotrochozoa</taxon>
        <taxon>Platyhelminthes</taxon>
        <taxon>Cestoda</taxon>
        <taxon>Eucestoda</taxon>
        <taxon>Cyclophyllidea</taxon>
        <taxon>Mesocestoididae</taxon>
        <taxon>Mesocestoides</taxon>
    </lineage>
</organism>
<proteinExistence type="predicted"/>
<accession>A0A5K3EK61</accession>
<name>A0A5K3EK61_MESCO</name>
<protein>
    <submittedName>
        <fullName evidence="1">Gag protein</fullName>
    </submittedName>
</protein>
<dbReference type="WBParaSite" id="MCU_001221-RA">
    <property type="protein sequence ID" value="MCU_001221-RA"/>
    <property type="gene ID" value="MCU_001221"/>
</dbReference>
<reference evidence="1" key="1">
    <citation type="submission" date="2019-11" db="UniProtKB">
        <authorList>
            <consortium name="WormBaseParasite"/>
        </authorList>
    </citation>
    <scope>IDENTIFICATION</scope>
</reference>
<dbReference type="AlphaFoldDB" id="A0A5K3EK61"/>
<evidence type="ECO:0000313" key="1">
    <source>
        <dbReference type="WBParaSite" id="MCU_001221-RA"/>
    </source>
</evidence>